<organism evidence="1 2">
    <name type="scientific">Ruminococcus bromii</name>
    <dbReference type="NCBI Taxonomy" id="40518"/>
    <lineage>
        <taxon>Bacteria</taxon>
        <taxon>Bacillati</taxon>
        <taxon>Bacillota</taxon>
        <taxon>Clostridia</taxon>
        <taxon>Eubacteriales</taxon>
        <taxon>Oscillospiraceae</taxon>
        <taxon>Ruminococcus</taxon>
    </lineage>
</organism>
<gene>
    <name evidence="1" type="ORF">E2N93_00715</name>
</gene>
<evidence type="ECO:0000313" key="2">
    <source>
        <dbReference type="Proteomes" id="UP001056693"/>
    </source>
</evidence>
<sequence length="78" mass="9327">MKNHRFPWLRNRTTDNRKCEKARNIKEKRTIEMFNTVLKQLVEHHSSQRDNLCYTRFFTAFAVCRGCFLLPHSGILTA</sequence>
<comment type="caution">
    <text evidence="1">The sequence shown here is derived from an EMBL/GenBank/DDBJ whole genome shotgun (WGS) entry which is preliminary data.</text>
</comment>
<dbReference type="Proteomes" id="UP001056693">
    <property type="component" value="Unassembled WGS sequence"/>
</dbReference>
<dbReference type="RefSeq" id="WP_249375778.1">
    <property type="nucleotide sequence ID" value="NZ_SNUZ01000001.1"/>
</dbReference>
<name>A0ABT0NE70_9FIRM</name>
<evidence type="ECO:0008006" key="3">
    <source>
        <dbReference type="Google" id="ProtNLM"/>
    </source>
</evidence>
<proteinExistence type="predicted"/>
<accession>A0ABT0NE70</accession>
<keyword evidence="2" id="KW-1185">Reference proteome</keyword>
<protein>
    <recommendedName>
        <fullName evidence="3">Transposase DDE domain-containing protein</fullName>
    </recommendedName>
</protein>
<evidence type="ECO:0000313" key="1">
    <source>
        <dbReference type="EMBL" id="MCL3786551.1"/>
    </source>
</evidence>
<dbReference type="EMBL" id="SNUZ01000001">
    <property type="protein sequence ID" value="MCL3786551.1"/>
    <property type="molecule type" value="Genomic_DNA"/>
</dbReference>
<reference evidence="1 2" key="1">
    <citation type="submission" date="2019-03" db="EMBL/GenBank/DDBJ databases">
        <authorList>
            <person name="Molinero N."/>
            <person name="Sanchez B."/>
            <person name="Walker A."/>
            <person name="Duncan S."/>
            <person name="Delgado S."/>
            <person name="Margolles A."/>
        </authorList>
    </citation>
    <scope>NUCLEOTIDE SEQUENCE [LARGE SCALE GENOMIC DNA]</scope>
    <source>
        <strain evidence="1 2">IPLA60002</strain>
    </source>
</reference>